<accession>I7GIS1</accession>
<evidence type="ECO:0000256" key="1">
    <source>
        <dbReference type="SAM" id="Phobius"/>
    </source>
</evidence>
<keyword evidence="1" id="KW-1133">Transmembrane helix</keyword>
<dbReference type="EMBL" id="AB173347">
    <property type="protein sequence ID" value="BAE90409.1"/>
    <property type="molecule type" value="mRNA"/>
</dbReference>
<feature type="transmembrane region" description="Helical" evidence="1">
    <location>
        <begin position="21"/>
        <end position="44"/>
    </location>
</feature>
<keyword evidence="1" id="KW-0812">Transmembrane</keyword>
<reference evidence="2" key="1">
    <citation type="journal article" date="2007" name="PLoS Biol.">
        <title>Rate of evolution in brain-expressed genes in humans and other primates.</title>
        <authorList>
            <person name="Wang H.-Y."/>
            <person name="Chien H.-C."/>
            <person name="Osada N."/>
            <person name="Hashimoto K."/>
            <person name="Sugano S."/>
            <person name="Gojobori T."/>
            <person name="Chou C.-K."/>
            <person name="Tsai S.-F."/>
            <person name="Wu C.-I."/>
            <person name="Shen C.-K.J."/>
        </authorList>
    </citation>
    <scope>NUCLEOTIDE SEQUENCE</scope>
</reference>
<keyword evidence="1" id="KW-0472">Membrane</keyword>
<evidence type="ECO:0000313" key="2">
    <source>
        <dbReference type="EMBL" id="BAE90409.1"/>
    </source>
</evidence>
<sequence>MLKCQHLFVIRVTSSRKVSPCFILLGTWFMLHLVIVFYVVIYLLTD</sequence>
<organism evidence="2">
    <name type="scientific">Macaca fascicularis</name>
    <name type="common">Crab-eating macaque</name>
    <name type="synonym">Cynomolgus monkey</name>
    <dbReference type="NCBI Taxonomy" id="9541"/>
    <lineage>
        <taxon>Eukaryota</taxon>
        <taxon>Metazoa</taxon>
        <taxon>Chordata</taxon>
        <taxon>Craniata</taxon>
        <taxon>Vertebrata</taxon>
        <taxon>Euteleostomi</taxon>
        <taxon>Mammalia</taxon>
        <taxon>Eutheria</taxon>
        <taxon>Euarchontoglires</taxon>
        <taxon>Primates</taxon>
        <taxon>Haplorrhini</taxon>
        <taxon>Catarrhini</taxon>
        <taxon>Cercopithecidae</taxon>
        <taxon>Cercopithecinae</taxon>
        <taxon>Macaca</taxon>
    </lineage>
</organism>
<proteinExistence type="evidence at transcript level"/>
<protein>
    <submittedName>
        <fullName evidence="2">Macaca fascicularis brain cDNA, clone: QflA-22181</fullName>
    </submittedName>
</protein>
<name>I7GIS1_MACFA</name>
<dbReference type="AlphaFoldDB" id="I7GIS1"/>